<dbReference type="PANTHER" id="PTHR39605:SF1">
    <property type="entry name" value="MAJOR FACILITATOR SUPERFAMILY (MFS) PROFILE DOMAIN-CONTAINING PROTEIN"/>
    <property type="match status" value="1"/>
</dbReference>
<dbReference type="PANTHER" id="PTHR39605">
    <property type="entry name" value="MAJOR FACILITATOR SUPERFAMILY (MFS) PROFILE DOMAIN-CONTAINING PROTEIN"/>
    <property type="match status" value="1"/>
</dbReference>
<keyword evidence="2" id="KW-1133">Transmembrane helix</keyword>
<dbReference type="AlphaFoldDB" id="A0AAE0TU84"/>
<feature type="transmembrane region" description="Helical" evidence="2">
    <location>
        <begin position="93"/>
        <end position="114"/>
    </location>
</feature>
<evidence type="ECO:0000313" key="4">
    <source>
        <dbReference type="Proteomes" id="UP001274830"/>
    </source>
</evidence>
<gene>
    <name evidence="3" type="ORF">LTR78_007566</name>
</gene>
<evidence type="ECO:0000256" key="2">
    <source>
        <dbReference type="SAM" id="Phobius"/>
    </source>
</evidence>
<feature type="transmembrane region" description="Helical" evidence="2">
    <location>
        <begin position="46"/>
        <end position="69"/>
    </location>
</feature>
<accession>A0AAE0TU84</accession>
<reference evidence="3" key="1">
    <citation type="submission" date="2023-07" db="EMBL/GenBank/DDBJ databases">
        <title>Black Yeasts Isolated from many extreme environments.</title>
        <authorList>
            <person name="Coleine C."/>
            <person name="Stajich J.E."/>
            <person name="Selbmann L."/>
        </authorList>
    </citation>
    <scope>NUCLEOTIDE SEQUENCE</scope>
    <source>
        <strain evidence="3">CCFEE 5485</strain>
    </source>
</reference>
<sequence length="226" mass="25242">MDVHHLYAFATTGYLTLQSLPLLFTPSLIVSLLASEPRRITGLETYLCRSSALTLLAFAVLILLLTGVIPSTNSWDASATTSNGEDAAKKNPYAQGTAVIITVYHALTSFYIYMQIASSRSRSGTFAFYAGLTFSATLFCFGIWVILFAGEKGSVSRKTGADKRTGNWPFGNKESAREIKKESRREEKEREKEKDREGKSDKEGREKEKEKEKSKRRSVTRGSSWR</sequence>
<feature type="transmembrane region" description="Helical" evidence="2">
    <location>
        <begin position="126"/>
        <end position="149"/>
    </location>
</feature>
<organism evidence="3 4">
    <name type="scientific">Recurvomyces mirabilis</name>
    <dbReference type="NCBI Taxonomy" id="574656"/>
    <lineage>
        <taxon>Eukaryota</taxon>
        <taxon>Fungi</taxon>
        <taxon>Dikarya</taxon>
        <taxon>Ascomycota</taxon>
        <taxon>Pezizomycotina</taxon>
        <taxon>Dothideomycetes</taxon>
        <taxon>Dothideomycetidae</taxon>
        <taxon>Mycosphaerellales</taxon>
        <taxon>Teratosphaeriaceae</taxon>
        <taxon>Recurvomyces</taxon>
    </lineage>
</organism>
<proteinExistence type="predicted"/>
<keyword evidence="2" id="KW-0812">Transmembrane</keyword>
<keyword evidence="4" id="KW-1185">Reference proteome</keyword>
<dbReference type="EMBL" id="JAUTXT010000032">
    <property type="protein sequence ID" value="KAK3672516.1"/>
    <property type="molecule type" value="Genomic_DNA"/>
</dbReference>
<feature type="region of interest" description="Disordered" evidence="1">
    <location>
        <begin position="156"/>
        <end position="226"/>
    </location>
</feature>
<feature type="compositionally biased region" description="Basic and acidic residues" evidence="1">
    <location>
        <begin position="174"/>
        <end position="213"/>
    </location>
</feature>
<evidence type="ECO:0000256" key="1">
    <source>
        <dbReference type="SAM" id="MobiDB-lite"/>
    </source>
</evidence>
<name>A0AAE0TU84_9PEZI</name>
<feature type="transmembrane region" description="Helical" evidence="2">
    <location>
        <begin position="6"/>
        <end position="34"/>
    </location>
</feature>
<keyword evidence="2" id="KW-0472">Membrane</keyword>
<evidence type="ECO:0000313" key="3">
    <source>
        <dbReference type="EMBL" id="KAK3672516.1"/>
    </source>
</evidence>
<protein>
    <submittedName>
        <fullName evidence="3">Uncharacterized protein</fullName>
    </submittedName>
</protein>
<dbReference type="Proteomes" id="UP001274830">
    <property type="component" value="Unassembled WGS sequence"/>
</dbReference>
<comment type="caution">
    <text evidence="3">The sequence shown here is derived from an EMBL/GenBank/DDBJ whole genome shotgun (WGS) entry which is preliminary data.</text>
</comment>